<dbReference type="EMBL" id="KQ992856">
    <property type="protein sequence ID" value="KZV49826.1"/>
    <property type="molecule type" value="Genomic_DNA"/>
</dbReference>
<feature type="region of interest" description="Disordered" evidence="1">
    <location>
        <begin position="1"/>
        <end position="40"/>
    </location>
</feature>
<sequence length="137" mass="15356">MCTPSDSTAESLDSVPSSPEAREPMLPDQAELDTSSPPWYKEKTSNLRLSDISLIKEKGGMLDKFEVVLPCPDEADFKREEFVSNGFNLNRGYFKEDELKEEDDDCSAVAVYVGCTVHQQRENESESKLSTIILEKA</sequence>
<organism evidence="2 3">
    <name type="scientific">Dorcoceras hygrometricum</name>
    <dbReference type="NCBI Taxonomy" id="472368"/>
    <lineage>
        <taxon>Eukaryota</taxon>
        <taxon>Viridiplantae</taxon>
        <taxon>Streptophyta</taxon>
        <taxon>Embryophyta</taxon>
        <taxon>Tracheophyta</taxon>
        <taxon>Spermatophyta</taxon>
        <taxon>Magnoliopsida</taxon>
        <taxon>eudicotyledons</taxon>
        <taxon>Gunneridae</taxon>
        <taxon>Pentapetalae</taxon>
        <taxon>asterids</taxon>
        <taxon>lamiids</taxon>
        <taxon>Lamiales</taxon>
        <taxon>Gesneriaceae</taxon>
        <taxon>Didymocarpoideae</taxon>
        <taxon>Trichosporeae</taxon>
        <taxon>Loxocarpinae</taxon>
        <taxon>Dorcoceras</taxon>
    </lineage>
</organism>
<dbReference type="Proteomes" id="UP000250235">
    <property type="component" value="Unassembled WGS sequence"/>
</dbReference>
<feature type="compositionally biased region" description="Polar residues" evidence="1">
    <location>
        <begin position="1"/>
        <end position="17"/>
    </location>
</feature>
<gene>
    <name evidence="2" type="ORF">F511_34602</name>
</gene>
<evidence type="ECO:0000313" key="3">
    <source>
        <dbReference type="Proteomes" id="UP000250235"/>
    </source>
</evidence>
<evidence type="ECO:0000256" key="1">
    <source>
        <dbReference type="SAM" id="MobiDB-lite"/>
    </source>
</evidence>
<accession>A0A2Z7CY95</accession>
<dbReference type="AlphaFoldDB" id="A0A2Z7CY95"/>
<keyword evidence="3" id="KW-1185">Reference proteome</keyword>
<evidence type="ECO:0000313" key="2">
    <source>
        <dbReference type="EMBL" id="KZV49826.1"/>
    </source>
</evidence>
<proteinExistence type="predicted"/>
<reference evidence="2 3" key="1">
    <citation type="journal article" date="2015" name="Proc. Natl. Acad. Sci. U.S.A.">
        <title>The resurrection genome of Boea hygrometrica: A blueprint for survival of dehydration.</title>
        <authorList>
            <person name="Xiao L."/>
            <person name="Yang G."/>
            <person name="Zhang L."/>
            <person name="Yang X."/>
            <person name="Zhao S."/>
            <person name="Ji Z."/>
            <person name="Zhou Q."/>
            <person name="Hu M."/>
            <person name="Wang Y."/>
            <person name="Chen M."/>
            <person name="Xu Y."/>
            <person name="Jin H."/>
            <person name="Xiao X."/>
            <person name="Hu G."/>
            <person name="Bao F."/>
            <person name="Hu Y."/>
            <person name="Wan P."/>
            <person name="Li L."/>
            <person name="Deng X."/>
            <person name="Kuang T."/>
            <person name="Xiang C."/>
            <person name="Zhu J.K."/>
            <person name="Oliver M.J."/>
            <person name="He Y."/>
        </authorList>
    </citation>
    <scope>NUCLEOTIDE SEQUENCE [LARGE SCALE GENOMIC DNA]</scope>
    <source>
        <strain evidence="3">cv. XS01</strain>
    </source>
</reference>
<protein>
    <submittedName>
        <fullName evidence="2">Putative polygalacturonase-like</fullName>
    </submittedName>
</protein>
<name>A0A2Z7CY95_9LAMI</name>